<keyword evidence="6" id="KW-0418">Kinase</keyword>
<feature type="domain" description="Protein kinase" evidence="10">
    <location>
        <begin position="1"/>
        <end position="193"/>
    </location>
</feature>
<protein>
    <recommendedName>
        <fullName evidence="2">non-specific serine/threonine protein kinase</fullName>
        <ecNumber evidence="2">2.7.11.1</ecNumber>
    </recommendedName>
</protein>
<gene>
    <name evidence="11" type="ORF">R3I93_004484</name>
</gene>
<comment type="similarity">
    <text evidence="1">Belongs to the protein kinase superfamily. CAMK Ser/Thr protein kinase family. PIM subfamily.</text>
</comment>
<sequence length="193" mass="22499">MLQLQKPPTSTHIIHLYEIFVRKDEDILVLEYPHHAMTLFEYVQRNRGSLTEIAVKHIIRQLAVALQHCMHHSIFHDTHIKNILIYQNSLEVKLMDFRGALILPETRADEPILNAAVRKYAEWAVSDDIRILLDALVPKISRWFWQMSHLSKGETNNKSEMEMTLLEKHIELSNMISVNDEQSVKHSGLTMNV</sequence>
<evidence type="ECO:0000256" key="2">
    <source>
        <dbReference type="ARBA" id="ARBA00012513"/>
    </source>
</evidence>
<evidence type="ECO:0000256" key="4">
    <source>
        <dbReference type="ARBA" id="ARBA00022679"/>
    </source>
</evidence>
<evidence type="ECO:0000256" key="9">
    <source>
        <dbReference type="ARBA" id="ARBA00048679"/>
    </source>
</evidence>
<evidence type="ECO:0000259" key="10">
    <source>
        <dbReference type="PROSITE" id="PS50011"/>
    </source>
</evidence>
<evidence type="ECO:0000256" key="8">
    <source>
        <dbReference type="ARBA" id="ARBA00047899"/>
    </source>
</evidence>
<keyword evidence="3" id="KW-0723">Serine/threonine-protein kinase</keyword>
<dbReference type="EC" id="2.7.11.1" evidence="2"/>
<evidence type="ECO:0000256" key="7">
    <source>
        <dbReference type="ARBA" id="ARBA00022840"/>
    </source>
</evidence>
<dbReference type="PANTHER" id="PTHR22984">
    <property type="entry name" value="SERINE/THREONINE-PROTEIN KINASE PIM"/>
    <property type="match status" value="1"/>
</dbReference>
<evidence type="ECO:0000256" key="6">
    <source>
        <dbReference type="ARBA" id="ARBA00022777"/>
    </source>
</evidence>
<dbReference type="Gene3D" id="1.10.510.10">
    <property type="entry name" value="Transferase(Phosphotransferase) domain 1"/>
    <property type="match status" value="1"/>
</dbReference>
<evidence type="ECO:0000256" key="3">
    <source>
        <dbReference type="ARBA" id="ARBA00022527"/>
    </source>
</evidence>
<comment type="caution">
    <text evidence="11">The sequence shown here is derived from an EMBL/GenBank/DDBJ whole genome shotgun (WGS) entry which is preliminary data.</text>
</comment>
<dbReference type="PANTHER" id="PTHR22984:SF11">
    <property type="entry name" value="AURORA KINASE-RELATED"/>
    <property type="match status" value="1"/>
</dbReference>
<dbReference type="InterPro" id="IPR000719">
    <property type="entry name" value="Prot_kinase_dom"/>
</dbReference>
<dbReference type="Proteomes" id="UP001364617">
    <property type="component" value="Unassembled WGS sequence"/>
</dbReference>
<reference evidence="11 12" key="1">
    <citation type="submission" date="2024-02" db="EMBL/GenBank/DDBJ databases">
        <title>Chromosome-level genome assembly of the Eurasian Minnow (Phoxinus phoxinus).</title>
        <authorList>
            <person name="Oriowo T.O."/>
            <person name="Martin S."/>
            <person name="Stange M."/>
            <person name="Chrysostomakis Y."/>
            <person name="Brown T."/>
            <person name="Winkler S."/>
            <person name="Kukowka S."/>
            <person name="Myers E.W."/>
            <person name="Bohne A."/>
        </authorList>
    </citation>
    <scope>NUCLEOTIDE SEQUENCE [LARGE SCALE GENOMIC DNA]</scope>
    <source>
        <strain evidence="11">ZFMK-TIS-60720</strain>
        <tissue evidence="11">Whole Organism</tissue>
    </source>
</reference>
<evidence type="ECO:0000313" key="11">
    <source>
        <dbReference type="EMBL" id="KAK7172188.1"/>
    </source>
</evidence>
<keyword evidence="5" id="KW-0547">Nucleotide-binding</keyword>
<dbReference type="Gene3D" id="3.30.200.20">
    <property type="entry name" value="Phosphorylase Kinase, domain 1"/>
    <property type="match status" value="1"/>
</dbReference>
<dbReference type="EMBL" id="JAYKXH010000004">
    <property type="protein sequence ID" value="KAK7172188.1"/>
    <property type="molecule type" value="Genomic_DNA"/>
</dbReference>
<dbReference type="GO" id="GO:0007346">
    <property type="term" value="P:regulation of mitotic cell cycle"/>
    <property type="evidence" value="ECO:0007669"/>
    <property type="project" value="TreeGrafter"/>
</dbReference>
<evidence type="ECO:0000313" key="12">
    <source>
        <dbReference type="Proteomes" id="UP001364617"/>
    </source>
</evidence>
<dbReference type="Pfam" id="PF00069">
    <property type="entry name" value="Pkinase"/>
    <property type="match status" value="1"/>
</dbReference>
<dbReference type="SUPFAM" id="SSF56112">
    <property type="entry name" value="Protein kinase-like (PK-like)"/>
    <property type="match status" value="1"/>
</dbReference>
<dbReference type="GO" id="GO:0043066">
    <property type="term" value="P:negative regulation of apoptotic process"/>
    <property type="evidence" value="ECO:0007669"/>
    <property type="project" value="TreeGrafter"/>
</dbReference>
<dbReference type="GO" id="GO:0005737">
    <property type="term" value="C:cytoplasm"/>
    <property type="evidence" value="ECO:0007669"/>
    <property type="project" value="TreeGrafter"/>
</dbReference>
<dbReference type="AlphaFoldDB" id="A0AAN9DEE4"/>
<keyword evidence="7" id="KW-0067">ATP-binding</keyword>
<proteinExistence type="inferred from homology"/>
<dbReference type="GO" id="GO:0005524">
    <property type="term" value="F:ATP binding"/>
    <property type="evidence" value="ECO:0007669"/>
    <property type="project" value="UniProtKB-KW"/>
</dbReference>
<comment type="catalytic activity">
    <reaction evidence="8">
        <text>L-threonyl-[protein] + ATP = O-phospho-L-threonyl-[protein] + ADP + H(+)</text>
        <dbReference type="Rhea" id="RHEA:46608"/>
        <dbReference type="Rhea" id="RHEA-COMP:11060"/>
        <dbReference type="Rhea" id="RHEA-COMP:11605"/>
        <dbReference type="ChEBI" id="CHEBI:15378"/>
        <dbReference type="ChEBI" id="CHEBI:30013"/>
        <dbReference type="ChEBI" id="CHEBI:30616"/>
        <dbReference type="ChEBI" id="CHEBI:61977"/>
        <dbReference type="ChEBI" id="CHEBI:456216"/>
        <dbReference type="EC" id="2.7.11.1"/>
    </reaction>
</comment>
<comment type="catalytic activity">
    <reaction evidence="9">
        <text>L-seryl-[protein] + ATP = O-phospho-L-seryl-[protein] + ADP + H(+)</text>
        <dbReference type="Rhea" id="RHEA:17989"/>
        <dbReference type="Rhea" id="RHEA-COMP:9863"/>
        <dbReference type="Rhea" id="RHEA-COMP:11604"/>
        <dbReference type="ChEBI" id="CHEBI:15378"/>
        <dbReference type="ChEBI" id="CHEBI:29999"/>
        <dbReference type="ChEBI" id="CHEBI:30616"/>
        <dbReference type="ChEBI" id="CHEBI:83421"/>
        <dbReference type="ChEBI" id="CHEBI:456216"/>
        <dbReference type="EC" id="2.7.11.1"/>
    </reaction>
</comment>
<keyword evidence="4" id="KW-0808">Transferase</keyword>
<dbReference type="InterPro" id="IPR011009">
    <property type="entry name" value="Kinase-like_dom_sf"/>
</dbReference>
<dbReference type="GO" id="GO:0004674">
    <property type="term" value="F:protein serine/threonine kinase activity"/>
    <property type="evidence" value="ECO:0007669"/>
    <property type="project" value="UniProtKB-KW"/>
</dbReference>
<name>A0AAN9DEE4_9TELE</name>
<organism evidence="11 12">
    <name type="scientific">Phoxinus phoxinus</name>
    <name type="common">Eurasian minnow</name>
    <dbReference type="NCBI Taxonomy" id="58324"/>
    <lineage>
        <taxon>Eukaryota</taxon>
        <taxon>Metazoa</taxon>
        <taxon>Chordata</taxon>
        <taxon>Craniata</taxon>
        <taxon>Vertebrata</taxon>
        <taxon>Euteleostomi</taxon>
        <taxon>Actinopterygii</taxon>
        <taxon>Neopterygii</taxon>
        <taxon>Teleostei</taxon>
        <taxon>Ostariophysi</taxon>
        <taxon>Cypriniformes</taxon>
        <taxon>Leuciscidae</taxon>
        <taxon>Phoxininae</taxon>
        <taxon>Phoxinus</taxon>
    </lineage>
</organism>
<keyword evidence="12" id="KW-1185">Reference proteome</keyword>
<accession>A0AAN9DEE4</accession>
<evidence type="ECO:0000256" key="1">
    <source>
        <dbReference type="ARBA" id="ARBA00005505"/>
    </source>
</evidence>
<dbReference type="InterPro" id="IPR051138">
    <property type="entry name" value="PIM_Ser/Thr_kinase"/>
</dbReference>
<dbReference type="PROSITE" id="PS50011">
    <property type="entry name" value="PROTEIN_KINASE_DOM"/>
    <property type="match status" value="1"/>
</dbReference>
<evidence type="ECO:0000256" key="5">
    <source>
        <dbReference type="ARBA" id="ARBA00022741"/>
    </source>
</evidence>